<keyword evidence="4" id="KW-1185">Reference proteome</keyword>
<dbReference type="AlphaFoldDB" id="A0AAJ0MFF0"/>
<dbReference type="EMBL" id="JAUIQD010000003">
    <property type="protein sequence ID" value="KAK3356669.1"/>
    <property type="molecule type" value="Genomic_DNA"/>
</dbReference>
<gene>
    <name evidence="3" type="ORF">B0T25DRAFT_578867</name>
</gene>
<feature type="compositionally biased region" description="Polar residues" evidence="2">
    <location>
        <begin position="217"/>
        <end position="227"/>
    </location>
</feature>
<feature type="compositionally biased region" description="Polar residues" evidence="2">
    <location>
        <begin position="280"/>
        <end position="292"/>
    </location>
</feature>
<feature type="compositionally biased region" description="Basic and acidic residues" evidence="2">
    <location>
        <begin position="337"/>
        <end position="349"/>
    </location>
</feature>
<evidence type="ECO:0000256" key="1">
    <source>
        <dbReference type="SAM" id="Coils"/>
    </source>
</evidence>
<evidence type="ECO:0000313" key="3">
    <source>
        <dbReference type="EMBL" id="KAK3356669.1"/>
    </source>
</evidence>
<evidence type="ECO:0000313" key="4">
    <source>
        <dbReference type="Proteomes" id="UP001275084"/>
    </source>
</evidence>
<feature type="coiled-coil region" evidence="1">
    <location>
        <begin position="495"/>
        <end position="543"/>
    </location>
</feature>
<feature type="compositionally biased region" description="Basic and acidic residues" evidence="2">
    <location>
        <begin position="237"/>
        <end position="251"/>
    </location>
</feature>
<protein>
    <submittedName>
        <fullName evidence="3">Uncharacterized protein</fullName>
    </submittedName>
</protein>
<feature type="coiled-coil region" evidence="1">
    <location>
        <begin position="392"/>
        <end position="433"/>
    </location>
</feature>
<proteinExistence type="predicted"/>
<reference evidence="3" key="1">
    <citation type="journal article" date="2023" name="Mol. Phylogenet. Evol.">
        <title>Genome-scale phylogeny and comparative genomics of the fungal order Sordariales.</title>
        <authorList>
            <person name="Hensen N."/>
            <person name="Bonometti L."/>
            <person name="Westerberg I."/>
            <person name="Brannstrom I.O."/>
            <person name="Guillou S."/>
            <person name="Cros-Aarteil S."/>
            <person name="Calhoun S."/>
            <person name="Haridas S."/>
            <person name="Kuo A."/>
            <person name="Mondo S."/>
            <person name="Pangilinan J."/>
            <person name="Riley R."/>
            <person name="LaButti K."/>
            <person name="Andreopoulos B."/>
            <person name="Lipzen A."/>
            <person name="Chen C."/>
            <person name="Yan M."/>
            <person name="Daum C."/>
            <person name="Ng V."/>
            <person name="Clum A."/>
            <person name="Steindorff A."/>
            <person name="Ohm R.A."/>
            <person name="Martin F."/>
            <person name="Silar P."/>
            <person name="Natvig D.O."/>
            <person name="Lalanne C."/>
            <person name="Gautier V."/>
            <person name="Ament-Velasquez S.L."/>
            <person name="Kruys A."/>
            <person name="Hutchinson M.I."/>
            <person name="Powell A.J."/>
            <person name="Barry K."/>
            <person name="Miller A.N."/>
            <person name="Grigoriev I.V."/>
            <person name="Debuchy R."/>
            <person name="Gladieux P."/>
            <person name="Hiltunen Thoren M."/>
            <person name="Johannesson H."/>
        </authorList>
    </citation>
    <scope>NUCLEOTIDE SEQUENCE</scope>
    <source>
        <strain evidence="3">CBS 955.72</strain>
    </source>
</reference>
<name>A0AAJ0MFF0_9PEZI</name>
<sequence>MSDDDSSVPPPPPSQGVKRIHDNFIANEKEILRRWQIDSLQSFMPEALNPESFSPALVGLLVQIARITEVDAARKQLELTILERRETEDLFRKRIKKRTWLTPADCKGVLREHHFRLENRATEEPPTGAVLLRAALSGGDHQTPNQHTPRRSRTRRASTISSSSASSIHSQRDAKPRLRAATFQQKAVPEQRGRVLVGKVITVAGASMSDSSSSSSIPNTRTLPNNRESPDFSYGSRPEDIAKLLKTKNDMDDTPPSPNLRQSMGQNSSSPQGPRKTMPQPRQSVAGFQTPQPSSSAANGNSATTNGAPNGIFDGTCDGTPSLNEMRPPCGRTSSVPRDRTSSVPRDRASSVFHRTSPGEDNIKRKWIELASEIEQEVIRLDAQVRAQTSLLECLETDREEVDQKHDFLKGQISQLEKEYETIAAESVRLQERLPDVTMQLEGILADLFPGEKISKAEEIPDVETPGGAVTQTLATFRNAVEVKARAREKIGRQLEVAKSSLDMAANTLAAKEEEIVEVTDLVEKLEQDLDDLKVDANILKKRRHD</sequence>
<feature type="compositionally biased region" description="Polar residues" evidence="2">
    <location>
        <begin position="259"/>
        <end position="272"/>
    </location>
</feature>
<feature type="compositionally biased region" description="Low complexity" evidence="2">
    <location>
        <begin position="157"/>
        <end position="168"/>
    </location>
</feature>
<feature type="compositionally biased region" description="Low complexity" evidence="2">
    <location>
        <begin position="207"/>
        <end position="216"/>
    </location>
</feature>
<feature type="compositionally biased region" description="Low complexity" evidence="2">
    <location>
        <begin position="293"/>
        <end position="311"/>
    </location>
</feature>
<comment type="caution">
    <text evidence="3">The sequence shown here is derived from an EMBL/GenBank/DDBJ whole genome shotgun (WGS) entry which is preliminary data.</text>
</comment>
<reference evidence="3" key="2">
    <citation type="submission" date="2023-06" db="EMBL/GenBank/DDBJ databases">
        <authorList>
            <consortium name="Lawrence Berkeley National Laboratory"/>
            <person name="Haridas S."/>
            <person name="Hensen N."/>
            <person name="Bonometti L."/>
            <person name="Westerberg I."/>
            <person name="Brannstrom I.O."/>
            <person name="Guillou S."/>
            <person name="Cros-Aarteil S."/>
            <person name="Calhoun S."/>
            <person name="Kuo A."/>
            <person name="Mondo S."/>
            <person name="Pangilinan J."/>
            <person name="Riley R."/>
            <person name="Labutti K."/>
            <person name="Andreopoulos B."/>
            <person name="Lipzen A."/>
            <person name="Chen C."/>
            <person name="Yanf M."/>
            <person name="Daum C."/>
            <person name="Ng V."/>
            <person name="Clum A."/>
            <person name="Steindorff A."/>
            <person name="Ohm R."/>
            <person name="Martin F."/>
            <person name="Silar P."/>
            <person name="Natvig D."/>
            <person name="Lalanne C."/>
            <person name="Gautier V."/>
            <person name="Ament-Velasquez S.L."/>
            <person name="Kruys A."/>
            <person name="Hutchinson M.I."/>
            <person name="Powell A.J."/>
            <person name="Barry K."/>
            <person name="Miller A.N."/>
            <person name="Grigoriev I.V."/>
            <person name="Debuchy R."/>
            <person name="Gladieux P."/>
            <person name="Thoren M.H."/>
            <person name="Johannesson H."/>
        </authorList>
    </citation>
    <scope>NUCLEOTIDE SEQUENCE</scope>
    <source>
        <strain evidence="3">CBS 955.72</strain>
    </source>
</reference>
<accession>A0AAJ0MFF0</accession>
<feature type="region of interest" description="Disordered" evidence="2">
    <location>
        <begin position="206"/>
        <end position="357"/>
    </location>
</feature>
<evidence type="ECO:0000256" key="2">
    <source>
        <dbReference type="SAM" id="MobiDB-lite"/>
    </source>
</evidence>
<keyword evidence="1" id="KW-0175">Coiled coil</keyword>
<organism evidence="3 4">
    <name type="scientific">Lasiosphaeria hispida</name>
    <dbReference type="NCBI Taxonomy" id="260671"/>
    <lineage>
        <taxon>Eukaryota</taxon>
        <taxon>Fungi</taxon>
        <taxon>Dikarya</taxon>
        <taxon>Ascomycota</taxon>
        <taxon>Pezizomycotina</taxon>
        <taxon>Sordariomycetes</taxon>
        <taxon>Sordariomycetidae</taxon>
        <taxon>Sordariales</taxon>
        <taxon>Lasiosphaeriaceae</taxon>
        <taxon>Lasiosphaeria</taxon>
    </lineage>
</organism>
<dbReference type="Proteomes" id="UP001275084">
    <property type="component" value="Unassembled WGS sequence"/>
</dbReference>
<feature type="region of interest" description="Disordered" evidence="2">
    <location>
        <begin position="136"/>
        <end position="190"/>
    </location>
</feature>